<keyword evidence="3 6" id="KW-0812">Transmembrane</keyword>
<sequence>NLDSKSNASKANLTLDSKITETSVEKRLLPSVSSALVIGGALGILQAFIMVLGAKPTLNIMGVNAESPMQSPAEKYLKLRALGAPAVVISLATQGVFRGFKDTMTPLYATVAGDISNIALDPVFIFLLSFGVSGAAIAHVVSQYLIAFILLWSLHKRVVLLPPKISDLQFDRFFKSGLLLLVRVTAVTFCLTLAASMAAQQGPISMAAFQICMQIWMATSLLADALALAGQAILASAFAKDDYEKARSTAARILQDRNCNWTLELSQRSGMLESRNKIL</sequence>
<dbReference type="PANTHER" id="PTHR42893:SF4">
    <property type="entry name" value="PROTEIN DETOXIFICATION 42"/>
    <property type="match status" value="1"/>
</dbReference>
<dbReference type="Pfam" id="PF01554">
    <property type="entry name" value="MatE"/>
    <property type="match status" value="1"/>
</dbReference>
<organism evidence="7 8">
    <name type="scientific">Taxus chinensis</name>
    <name type="common">Chinese yew</name>
    <name type="synonym">Taxus wallichiana var. chinensis</name>
    <dbReference type="NCBI Taxonomy" id="29808"/>
    <lineage>
        <taxon>Eukaryota</taxon>
        <taxon>Viridiplantae</taxon>
        <taxon>Streptophyta</taxon>
        <taxon>Embryophyta</taxon>
        <taxon>Tracheophyta</taxon>
        <taxon>Spermatophyta</taxon>
        <taxon>Pinopsida</taxon>
        <taxon>Pinidae</taxon>
        <taxon>Conifers II</taxon>
        <taxon>Cupressales</taxon>
        <taxon>Taxaceae</taxon>
        <taxon>Taxus</taxon>
    </lineage>
</organism>
<dbReference type="AlphaFoldDB" id="A0AA38CSA9"/>
<feature type="transmembrane region" description="Helical" evidence="6">
    <location>
        <begin position="173"/>
        <end position="195"/>
    </location>
</feature>
<proteinExistence type="inferred from homology"/>
<dbReference type="Proteomes" id="UP000824469">
    <property type="component" value="Unassembled WGS sequence"/>
</dbReference>
<evidence type="ECO:0000313" key="8">
    <source>
        <dbReference type="Proteomes" id="UP000824469"/>
    </source>
</evidence>
<comment type="subcellular location">
    <subcellularLocation>
        <location evidence="1">Membrane</location>
        <topology evidence="1">Multi-pass membrane protein</topology>
    </subcellularLocation>
</comment>
<evidence type="ECO:0000256" key="4">
    <source>
        <dbReference type="ARBA" id="ARBA00022989"/>
    </source>
</evidence>
<feature type="transmembrane region" description="Helical" evidence="6">
    <location>
        <begin position="35"/>
        <end position="58"/>
    </location>
</feature>
<evidence type="ECO:0000256" key="5">
    <source>
        <dbReference type="ARBA" id="ARBA00023136"/>
    </source>
</evidence>
<gene>
    <name evidence="7" type="ORF">KI387_013567</name>
</gene>
<feature type="transmembrane region" description="Helical" evidence="6">
    <location>
        <begin position="123"/>
        <end position="152"/>
    </location>
</feature>
<evidence type="ECO:0000313" key="7">
    <source>
        <dbReference type="EMBL" id="KAH9301984.1"/>
    </source>
</evidence>
<name>A0AA38CSA9_TAXCH</name>
<keyword evidence="5 6" id="KW-0472">Membrane</keyword>
<dbReference type="EMBL" id="JAHRHJ020000009">
    <property type="protein sequence ID" value="KAH9301984.1"/>
    <property type="molecule type" value="Genomic_DNA"/>
</dbReference>
<dbReference type="InterPro" id="IPR002528">
    <property type="entry name" value="MATE_fam"/>
</dbReference>
<feature type="non-terminal residue" evidence="7">
    <location>
        <position position="1"/>
    </location>
</feature>
<comment type="caution">
    <text evidence="7">The sequence shown here is derived from an EMBL/GenBank/DDBJ whole genome shotgun (WGS) entry which is preliminary data.</text>
</comment>
<keyword evidence="4 6" id="KW-1133">Transmembrane helix</keyword>
<dbReference type="InterPro" id="IPR044644">
    <property type="entry name" value="DinF-like"/>
</dbReference>
<evidence type="ECO:0000256" key="2">
    <source>
        <dbReference type="ARBA" id="ARBA00010199"/>
    </source>
</evidence>
<dbReference type="GO" id="GO:0042910">
    <property type="term" value="F:xenobiotic transmembrane transporter activity"/>
    <property type="evidence" value="ECO:0007669"/>
    <property type="project" value="InterPro"/>
</dbReference>
<dbReference type="NCBIfam" id="TIGR00797">
    <property type="entry name" value="matE"/>
    <property type="match status" value="1"/>
</dbReference>
<evidence type="ECO:0000256" key="1">
    <source>
        <dbReference type="ARBA" id="ARBA00004141"/>
    </source>
</evidence>
<comment type="similarity">
    <text evidence="2">Belongs to the multi antimicrobial extrusion (MATE) (TC 2.A.66.1) family.</text>
</comment>
<feature type="transmembrane region" description="Helical" evidence="6">
    <location>
        <begin position="215"/>
        <end position="239"/>
    </location>
</feature>
<dbReference type="GO" id="GO:0015297">
    <property type="term" value="F:antiporter activity"/>
    <property type="evidence" value="ECO:0007669"/>
    <property type="project" value="InterPro"/>
</dbReference>
<accession>A0AA38CSA9</accession>
<dbReference type="GO" id="GO:0016020">
    <property type="term" value="C:membrane"/>
    <property type="evidence" value="ECO:0007669"/>
    <property type="project" value="UniProtKB-SubCell"/>
</dbReference>
<dbReference type="OMA" id="QYLIAYI"/>
<protein>
    <recommendedName>
        <fullName evidence="9">Protein DETOXIFICATION</fullName>
    </recommendedName>
</protein>
<evidence type="ECO:0008006" key="9">
    <source>
        <dbReference type="Google" id="ProtNLM"/>
    </source>
</evidence>
<reference evidence="7 8" key="1">
    <citation type="journal article" date="2021" name="Nat. Plants">
        <title>The Taxus genome provides insights into paclitaxel biosynthesis.</title>
        <authorList>
            <person name="Xiong X."/>
            <person name="Gou J."/>
            <person name="Liao Q."/>
            <person name="Li Y."/>
            <person name="Zhou Q."/>
            <person name="Bi G."/>
            <person name="Li C."/>
            <person name="Du R."/>
            <person name="Wang X."/>
            <person name="Sun T."/>
            <person name="Guo L."/>
            <person name="Liang H."/>
            <person name="Lu P."/>
            <person name="Wu Y."/>
            <person name="Zhang Z."/>
            <person name="Ro D.K."/>
            <person name="Shang Y."/>
            <person name="Huang S."/>
            <person name="Yan J."/>
        </authorList>
    </citation>
    <scope>NUCLEOTIDE SEQUENCE [LARGE SCALE GENOMIC DNA]</scope>
    <source>
        <strain evidence="7">Ta-2019</strain>
    </source>
</reference>
<evidence type="ECO:0000256" key="3">
    <source>
        <dbReference type="ARBA" id="ARBA00022692"/>
    </source>
</evidence>
<dbReference type="PANTHER" id="PTHR42893">
    <property type="entry name" value="PROTEIN DETOXIFICATION 44, CHLOROPLASTIC-RELATED"/>
    <property type="match status" value="1"/>
</dbReference>
<evidence type="ECO:0000256" key="6">
    <source>
        <dbReference type="SAM" id="Phobius"/>
    </source>
</evidence>
<keyword evidence="8" id="KW-1185">Reference proteome</keyword>